<dbReference type="InterPro" id="IPR019793">
    <property type="entry name" value="Peroxidases_heam-ligand_BS"/>
</dbReference>
<dbReference type="Proteomes" id="UP001149813">
    <property type="component" value="Unassembled WGS sequence"/>
</dbReference>
<dbReference type="EMBL" id="JANBOJ010000040">
    <property type="protein sequence ID" value="KAJ1724157.1"/>
    <property type="molecule type" value="Genomic_DNA"/>
</dbReference>
<dbReference type="AlphaFoldDB" id="A0A9W7Y5D8"/>
<protein>
    <submittedName>
        <fullName evidence="1">Uncharacterized protein</fullName>
    </submittedName>
</protein>
<evidence type="ECO:0000313" key="1">
    <source>
        <dbReference type="EMBL" id="KAJ1724157.1"/>
    </source>
</evidence>
<name>A0A9W7Y5D8_9FUNG</name>
<sequence>MSSSDTITLPGLQTVLKSLEWVDGVTFDLTGLPDAFVSLLMHCSEISRDKANANAHLVAAYELLDIAEPAKSKYDADGPDVLRNAIMTAIDDGEFASQLASMCDTYYFLRSLDGFPLDEKSFGNIVNLLRLDETAASSAEMSADTHATVIDSLNAYLDQLETRYSGIKQFANCVMLEANIAQEFGTGYEHLYSLRSELPSDGKLYMATLHSIVDSVQKNLDTAHMIAAAHSLYQDDSACHWSVVCNTIWELQNGGDADHDYSEDLDDEYYHDFLANANLPKHASSISGRAASGLTAGLVAN</sequence>
<gene>
    <name evidence="1" type="ORF">LPJ53_001554</name>
</gene>
<dbReference type="OrthoDB" id="256303at2759"/>
<evidence type="ECO:0000313" key="2">
    <source>
        <dbReference type="Proteomes" id="UP001149813"/>
    </source>
</evidence>
<keyword evidence="2" id="KW-1185">Reference proteome</keyword>
<dbReference type="PROSITE" id="PS00435">
    <property type="entry name" value="PEROXIDASE_1"/>
    <property type="match status" value="1"/>
</dbReference>
<proteinExistence type="predicted"/>
<reference evidence="1" key="1">
    <citation type="submission" date="2022-07" db="EMBL/GenBank/DDBJ databases">
        <title>Phylogenomic reconstructions and comparative analyses of Kickxellomycotina fungi.</title>
        <authorList>
            <person name="Reynolds N.K."/>
            <person name="Stajich J.E."/>
            <person name="Barry K."/>
            <person name="Grigoriev I.V."/>
            <person name="Crous P."/>
            <person name="Smith M.E."/>
        </authorList>
    </citation>
    <scope>NUCLEOTIDE SEQUENCE</scope>
    <source>
        <strain evidence="1">NBRC 32514</strain>
    </source>
</reference>
<accession>A0A9W7Y5D8</accession>
<comment type="caution">
    <text evidence="1">The sequence shown here is derived from an EMBL/GenBank/DDBJ whole genome shotgun (WGS) entry which is preliminary data.</text>
</comment>
<organism evidence="1 2">
    <name type="scientific">Coemansia erecta</name>
    <dbReference type="NCBI Taxonomy" id="147472"/>
    <lineage>
        <taxon>Eukaryota</taxon>
        <taxon>Fungi</taxon>
        <taxon>Fungi incertae sedis</taxon>
        <taxon>Zoopagomycota</taxon>
        <taxon>Kickxellomycotina</taxon>
        <taxon>Kickxellomycetes</taxon>
        <taxon>Kickxellales</taxon>
        <taxon>Kickxellaceae</taxon>
        <taxon>Coemansia</taxon>
    </lineage>
</organism>